<protein>
    <submittedName>
        <fullName evidence="1">Uncharacterized protein</fullName>
    </submittedName>
</protein>
<dbReference type="AlphaFoldDB" id="A0A919DH51"/>
<sequence>MGHSTRHANTHELTPARGSIRNTVVTAAYAAAGRAGPVTTADLREGAEREYRKAGRLVPGEGNW</sequence>
<organism evidence="1 2">
    <name type="scientific">Streptomyces capitiformicae</name>
    <dbReference type="NCBI Taxonomy" id="2014920"/>
    <lineage>
        <taxon>Bacteria</taxon>
        <taxon>Bacillati</taxon>
        <taxon>Actinomycetota</taxon>
        <taxon>Actinomycetes</taxon>
        <taxon>Kitasatosporales</taxon>
        <taxon>Streptomycetaceae</taxon>
        <taxon>Streptomyces</taxon>
    </lineage>
</organism>
<comment type="caution">
    <text evidence="1">The sequence shown here is derived from an EMBL/GenBank/DDBJ whole genome shotgun (WGS) entry which is preliminary data.</text>
</comment>
<evidence type="ECO:0000313" key="2">
    <source>
        <dbReference type="Proteomes" id="UP000603227"/>
    </source>
</evidence>
<keyword evidence="2" id="KW-1185">Reference proteome</keyword>
<reference evidence="1" key="1">
    <citation type="journal article" date="2014" name="Int. J. Syst. Evol. Microbiol.">
        <title>Complete genome sequence of Corynebacterium casei LMG S-19264T (=DSM 44701T), isolated from a smear-ripened cheese.</title>
        <authorList>
            <consortium name="US DOE Joint Genome Institute (JGI-PGF)"/>
            <person name="Walter F."/>
            <person name="Albersmeier A."/>
            <person name="Kalinowski J."/>
            <person name="Ruckert C."/>
        </authorList>
    </citation>
    <scope>NUCLEOTIDE SEQUENCE</scope>
    <source>
        <strain evidence="1">CGMCC 4.7403</strain>
    </source>
</reference>
<dbReference type="Proteomes" id="UP000603227">
    <property type="component" value="Unassembled WGS sequence"/>
</dbReference>
<gene>
    <name evidence="1" type="ORF">GCM10017771_62010</name>
</gene>
<evidence type="ECO:0000313" key="1">
    <source>
        <dbReference type="EMBL" id="GHE42455.1"/>
    </source>
</evidence>
<name>A0A919DH51_9ACTN</name>
<reference evidence="1" key="2">
    <citation type="submission" date="2020-09" db="EMBL/GenBank/DDBJ databases">
        <authorList>
            <person name="Sun Q."/>
            <person name="Zhou Y."/>
        </authorList>
    </citation>
    <scope>NUCLEOTIDE SEQUENCE</scope>
    <source>
        <strain evidence="1">CGMCC 4.7403</strain>
    </source>
</reference>
<accession>A0A919DH51</accession>
<proteinExistence type="predicted"/>
<dbReference type="EMBL" id="BNAT01000026">
    <property type="protein sequence ID" value="GHE42455.1"/>
    <property type="molecule type" value="Genomic_DNA"/>
</dbReference>